<organism evidence="4 5">
    <name type="scientific">Nakamurella multipartita (strain ATCC 700099 / DSM 44233 / CIP 104796 / JCM 9543 / NBRC 105858 / Y-104)</name>
    <name type="common">Microsphaera multipartita</name>
    <dbReference type="NCBI Taxonomy" id="479431"/>
    <lineage>
        <taxon>Bacteria</taxon>
        <taxon>Bacillati</taxon>
        <taxon>Actinomycetota</taxon>
        <taxon>Actinomycetes</taxon>
        <taxon>Nakamurellales</taxon>
        <taxon>Nakamurellaceae</taxon>
        <taxon>Nakamurella</taxon>
    </lineage>
</organism>
<feature type="region of interest" description="Disordered" evidence="1">
    <location>
        <begin position="1"/>
        <end position="24"/>
    </location>
</feature>
<dbReference type="EMBL" id="CP001737">
    <property type="protein sequence ID" value="ACV79104.1"/>
    <property type="molecule type" value="Genomic_DNA"/>
</dbReference>
<dbReference type="AlphaFoldDB" id="C8X8P9"/>
<dbReference type="RefSeq" id="WP_015747983.1">
    <property type="nucleotide sequence ID" value="NC_013235.1"/>
</dbReference>
<dbReference type="Pfam" id="PF07811">
    <property type="entry name" value="TadE"/>
    <property type="match status" value="1"/>
</dbReference>
<keyword evidence="2" id="KW-1133">Transmembrane helix</keyword>
<name>C8X8P9_NAKMY</name>
<evidence type="ECO:0000256" key="1">
    <source>
        <dbReference type="SAM" id="MobiDB-lite"/>
    </source>
</evidence>
<gene>
    <name evidence="4" type="ordered locus">Namu_2758</name>
</gene>
<evidence type="ECO:0000313" key="4">
    <source>
        <dbReference type="EMBL" id="ACV79104.1"/>
    </source>
</evidence>
<feature type="domain" description="TadE-like" evidence="3">
    <location>
        <begin position="25"/>
        <end position="67"/>
    </location>
</feature>
<evidence type="ECO:0000259" key="3">
    <source>
        <dbReference type="Pfam" id="PF07811"/>
    </source>
</evidence>
<sequence>MIRPVKSPWGPRPQTGRRHNDGDRGSASLDAVVILPLVVVLTLLVVQFVMVWHGRHLAQAAAQSAARTAAAYQSTAAAGQSAGAGYIAVVAPRLLPRASVHVDRGGTQAAASVHAEVLTIVPFATFTVDEQATSPVEAFTPATP</sequence>
<evidence type="ECO:0000313" key="5">
    <source>
        <dbReference type="Proteomes" id="UP000002218"/>
    </source>
</evidence>
<dbReference type="InterPro" id="IPR012495">
    <property type="entry name" value="TadE-like_dom"/>
</dbReference>
<dbReference type="HOGENOM" id="CLU_117215_3_0_11"/>
<dbReference type="InParanoid" id="C8X8P9"/>
<reference evidence="5" key="1">
    <citation type="submission" date="2009-09" db="EMBL/GenBank/DDBJ databases">
        <title>The complete genome of Nakamurella multipartita DSM 44233.</title>
        <authorList>
            <consortium name="US DOE Joint Genome Institute (JGI-PGF)"/>
            <person name="Lucas S."/>
            <person name="Copeland A."/>
            <person name="Lapidus A."/>
            <person name="Glavina del Rio T."/>
            <person name="Dalin E."/>
            <person name="Tice H."/>
            <person name="Bruce D."/>
            <person name="Goodwin L."/>
            <person name="Pitluck S."/>
            <person name="Kyrpides N."/>
            <person name="Mavromatis K."/>
            <person name="Ivanova N."/>
            <person name="Ovchinnikova G."/>
            <person name="Sims D."/>
            <person name="Meincke L."/>
            <person name="Brettin T."/>
            <person name="Detter J.C."/>
            <person name="Han C."/>
            <person name="Larimer F."/>
            <person name="Land M."/>
            <person name="Hauser L."/>
            <person name="Markowitz V."/>
            <person name="Cheng J.-F."/>
            <person name="Hugenholtz P."/>
            <person name="Woyke T."/>
            <person name="Wu D."/>
            <person name="Klenk H.-P."/>
            <person name="Eisen J.A."/>
        </authorList>
    </citation>
    <scope>NUCLEOTIDE SEQUENCE [LARGE SCALE GENOMIC DNA]</scope>
    <source>
        <strain evidence="5">ATCC 700099 / DSM 44233 / CIP 104796 / JCM 9543 / NBRC 105858 / Y-104</strain>
    </source>
</reference>
<feature type="transmembrane region" description="Helical" evidence="2">
    <location>
        <begin position="31"/>
        <end position="52"/>
    </location>
</feature>
<keyword evidence="2" id="KW-0472">Membrane</keyword>
<dbReference type="STRING" id="479431.Namu_2758"/>
<dbReference type="Proteomes" id="UP000002218">
    <property type="component" value="Chromosome"/>
</dbReference>
<proteinExistence type="predicted"/>
<keyword evidence="2" id="KW-0812">Transmembrane</keyword>
<dbReference type="KEGG" id="nml:Namu_2758"/>
<accession>C8X8P9</accession>
<reference evidence="4 5" key="2">
    <citation type="journal article" date="2010" name="Stand. Genomic Sci.">
        <title>Complete genome sequence of Nakamurella multipartita type strain (Y-104).</title>
        <authorList>
            <person name="Tice H."/>
            <person name="Mayilraj S."/>
            <person name="Sims D."/>
            <person name="Lapidus A."/>
            <person name="Nolan M."/>
            <person name="Lucas S."/>
            <person name="Glavina Del Rio T."/>
            <person name="Copeland A."/>
            <person name="Cheng J.F."/>
            <person name="Meincke L."/>
            <person name="Bruce D."/>
            <person name="Goodwin L."/>
            <person name="Pitluck S."/>
            <person name="Ivanova N."/>
            <person name="Mavromatis K."/>
            <person name="Ovchinnikova G."/>
            <person name="Pati A."/>
            <person name="Chen A."/>
            <person name="Palaniappan K."/>
            <person name="Land M."/>
            <person name="Hauser L."/>
            <person name="Chang Y.J."/>
            <person name="Jeffries C.D."/>
            <person name="Detter J.C."/>
            <person name="Brettin T."/>
            <person name="Rohde M."/>
            <person name="Goker M."/>
            <person name="Bristow J."/>
            <person name="Eisen J.A."/>
            <person name="Markowitz V."/>
            <person name="Hugenholtz P."/>
            <person name="Kyrpides N.C."/>
            <person name="Klenk H.P."/>
            <person name="Chen F."/>
        </authorList>
    </citation>
    <scope>NUCLEOTIDE SEQUENCE [LARGE SCALE GENOMIC DNA]</scope>
    <source>
        <strain evidence="5">ATCC 700099 / DSM 44233 / CIP 104796 / JCM 9543 / NBRC 105858 / Y-104</strain>
    </source>
</reference>
<evidence type="ECO:0000256" key="2">
    <source>
        <dbReference type="SAM" id="Phobius"/>
    </source>
</evidence>
<keyword evidence="5" id="KW-1185">Reference proteome</keyword>
<protein>
    <submittedName>
        <fullName evidence="4">TadE family protein</fullName>
    </submittedName>
</protein>